<dbReference type="PRINTS" id="PR00778">
    <property type="entry name" value="HTHARSR"/>
</dbReference>
<dbReference type="SMART" id="SM00418">
    <property type="entry name" value="HTH_ARSR"/>
    <property type="match status" value="1"/>
</dbReference>
<proteinExistence type="predicted"/>
<dbReference type="Proteomes" id="UP000461730">
    <property type="component" value="Unassembled WGS sequence"/>
</dbReference>
<keyword evidence="3" id="KW-0804">Transcription</keyword>
<dbReference type="RefSeq" id="WP_157308728.1">
    <property type="nucleotide sequence ID" value="NZ_WRXN01000012.1"/>
</dbReference>
<dbReference type="InterPro" id="IPR051081">
    <property type="entry name" value="HTH_MetalResp_TranReg"/>
</dbReference>
<keyword evidence="2" id="KW-0238">DNA-binding</keyword>
<dbReference type="InterPro" id="IPR011991">
    <property type="entry name" value="ArsR-like_HTH"/>
</dbReference>
<keyword evidence="6" id="KW-1185">Reference proteome</keyword>
<dbReference type="Pfam" id="PF01022">
    <property type="entry name" value="HTH_5"/>
    <property type="match status" value="1"/>
</dbReference>
<dbReference type="NCBIfam" id="NF033788">
    <property type="entry name" value="HTH_metalloreg"/>
    <property type="match status" value="1"/>
</dbReference>
<gene>
    <name evidence="5" type="ORF">GO493_23755</name>
</gene>
<dbReference type="EMBL" id="WRXN01000012">
    <property type="protein sequence ID" value="MVT11305.1"/>
    <property type="molecule type" value="Genomic_DNA"/>
</dbReference>
<keyword evidence="1" id="KW-0805">Transcription regulation</keyword>
<feature type="domain" description="HTH arsR-type" evidence="4">
    <location>
        <begin position="8"/>
        <end position="106"/>
    </location>
</feature>
<dbReference type="PANTHER" id="PTHR33154:SF15">
    <property type="entry name" value="REGULATORY PROTEIN ARSR"/>
    <property type="match status" value="1"/>
</dbReference>
<name>A0A7K1UBE2_9BACT</name>
<dbReference type="PANTHER" id="PTHR33154">
    <property type="entry name" value="TRANSCRIPTIONAL REGULATOR, ARSR FAMILY"/>
    <property type="match status" value="1"/>
</dbReference>
<evidence type="ECO:0000313" key="5">
    <source>
        <dbReference type="EMBL" id="MVT11305.1"/>
    </source>
</evidence>
<dbReference type="GO" id="GO:0003677">
    <property type="term" value="F:DNA binding"/>
    <property type="evidence" value="ECO:0007669"/>
    <property type="project" value="UniProtKB-KW"/>
</dbReference>
<dbReference type="InterPro" id="IPR036390">
    <property type="entry name" value="WH_DNA-bd_sf"/>
</dbReference>
<comment type="caution">
    <text evidence="5">The sequence shown here is derived from an EMBL/GenBank/DDBJ whole genome shotgun (WGS) entry which is preliminary data.</text>
</comment>
<dbReference type="InterPro" id="IPR036388">
    <property type="entry name" value="WH-like_DNA-bd_sf"/>
</dbReference>
<protein>
    <submittedName>
        <fullName evidence="5">Metalloregulator ArsR/SmtB family transcription factor</fullName>
    </submittedName>
</protein>
<dbReference type="SUPFAM" id="SSF46785">
    <property type="entry name" value="Winged helix' DNA-binding domain"/>
    <property type="match status" value="1"/>
</dbReference>
<dbReference type="PROSITE" id="PS50987">
    <property type="entry name" value="HTH_ARSR_2"/>
    <property type="match status" value="1"/>
</dbReference>
<dbReference type="AlphaFoldDB" id="A0A7K1UBE2"/>
<evidence type="ECO:0000259" key="4">
    <source>
        <dbReference type="PROSITE" id="PS50987"/>
    </source>
</evidence>
<dbReference type="CDD" id="cd00090">
    <property type="entry name" value="HTH_ARSR"/>
    <property type="match status" value="1"/>
</dbReference>
<reference evidence="5 6" key="1">
    <citation type="submission" date="2019-12" db="EMBL/GenBank/DDBJ databases">
        <title>Chitinophaga sp. strain ysch24 (GDMCC 1.1355), whole genome shotgun sequence.</title>
        <authorList>
            <person name="Zhang X."/>
        </authorList>
    </citation>
    <scope>NUCLEOTIDE SEQUENCE [LARGE SCALE GENOMIC DNA]</scope>
    <source>
        <strain evidence="6">ysch24</strain>
    </source>
</reference>
<organism evidence="5 6">
    <name type="scientific">Chitinophaga tropicalis</name>
    <dbReference type="NCBI Taxonomy" id="2683588"/>
    <lineage>
        <taxon>Bacteria</taxon>
        <taxon>Pseudomonadati</taxon>
        <taxon>Bacteroidota</taxon>
        <taxon>Chitinophagia</taxon>
        <taxon>Chitinophagales</taxon>
        <taxon>Chitinophagaceae</taxon>
        <taxon>Chitinophaga</taxon>
    </lineage>
</organism>
<evidence type="ECO:0000313" key="6">
    <source>
        <dbReference type="Proteomes" id="UP000461730"/>
    </source>
</evidence>
<accession>A0A7K1UBE2</accession>
<dbReference type="Gene3D" id="1.10.10.10">
    <property type="entry name" value="Winged helix-like DNA-binding domain superfamily/Winged helix DNA-binding domain"/>
    <property type="match status" value="1"/>
</dbReference>
<dbReference type="GO" id="GO:0003700">
    <property type="term" value="F:DNA-binding transcription factor activity"/>
    <property type="evidence" value="ECO:0007669"/>
    <property type="project" value="InterPro"/>
</dbReference>
<evidence type="ECO:0000256" key="2">
    <source>
        <dbReference type="ARBA" id="ARBA00023125"/>
    </source>
</evidence>
<evidence type="ECO:0000256" key="1">
    <source>
        <dbReference type="ARBA" id="ARBA00023015"/>
    </source>
</evidence>
<evidence type="ECO:0000256" key="3">
    <source>
        <dbReference type="ARBA" id="ARBA00023163"/>
    </source>
</evidence>
<sequence>MGATKTELFTEQQNELASMAKALAHPARIAILQYLVKKNACVCGDIVDELGLAQATTSQHLKELKNAGIIQGTIDGPSVCYCIDPKVWLKYKELFNSFFKNVTIDNNCC</sequence>
<dbReference type="InterPro" id="IPR001845">
    <property type="entry name" value="HTH_ArsR_DNA-bd_dom"/>
</dbReference>